<evidence type="ECO:0000256" key="6">
    <source>
        <dbReference type="ARBA" id="ARBA00023316"/>
    </source>
</evidence>
<evidence type="ECO:0000256" key="1">
    <source>
        <dbReference type="ARBA" id="ARBA00022475"/>
    </source>
</evidence>
<keyword evidence="6" id="KW-0961">Cell wall biogenesis/degradation</keyword>
<feature type="region of interest" description="Disordered" evidence="7">
    <location>
        <begin position="143"/>
        <end position="209"/>
    </location>
</feature>
<protein>
    <submittedName>
        <fullName evidence="9">YceG-like family protein</fullName>
    </submittedName>
</protein>
<name>A0A1T4MK81_9FIRM</name>
<keyword evidence="5" id="KW-0456">Lyase</keyword>
<dbReference type="InterPro" id="IPR003770">
    <property type="entry name" value="MLTG-like"/>
</dbReference>
<keyword evidence="2 8" id="KW-0812">Transmembrane</keyword>
<dbReference type="Gene3D" id="3.30.1490.480">
    <property type="entry name" value="Endolytic murein transglycosylase"/>
    <property type="match status" value="1"/>
</dbReference>
<dbReference type="AlphaFoldDB" id="A0A1T4MK81"/>
<evidence type="ECO:0000256" key="3">
    <source>
        <dbReference type="ARBA" id="ARBA00022989"/>
    </source>
</evidence>
<dbReference type="PANTHER" id="PTHR30518">
    <property type="entry name" value="ENDOLYTIC MUREIN TRANSGLYCOSYLASE"/>
    <property type="match status" value="1"/>
</dbReference>
<evidence type="ECO:0000313" key="9">
    <source>
        <dbReference type="EMBL" id="SJZ67164.1"/>
    </source>
</evidence>
<sequence length="209" mass="22915">MIKIKKSMGKRAERTLKSAMFYTLELFIDVLLVYFIVRGFSVAFDFTYNVFSDSAASPGSNTTVTVEVGEDESAMDIAKTLYKAKLVKNKYVMAAKLYLGKYNKDIKPGKYKLKASMTYNEIIESMSGRTVIRKVVQDKNKLKRKNLDDKSGKEGVNGATSGDSEKKEDSDSSDSDSSDSDSSDSDSSDSDSSDSDGGSDDSGDGDYEE</sequence>
<keyword evidence="10" id="KW-1185">Reference proteome</keyword>
<evidence type="ECO:0000256" key="5">
    <source>
        <dbReference type="ARBA" id="ARBA00023239"/>
    </source>
</evidence>
<evidence type="ECO:0000256" key="4">
    <source>
        <dbReference type="ARBA" id="ARBA00023136"/>
    </source>
</evidence>
<evidence type="ECO:0000256" key="8">
    <source>
        <dbReference type="SAM" id="Phobius"/>
    </source>
</evidence>
<evidence type="ECO:0000313" key="10">
    <source>
        <dbReference type="Proteomes" id="UP000189857"/>
    </source>
</evidence>
<evidence type="ECO:0000256" key="2">
    <source>
        <dbReference type="ARBA" id="ARBA00022692"/>
    </source>
</evidence>
<organism evidence="9 10">
    <name type="scientific">Eubacterium ruminantium</name>
    <dbReference type="NCBI Taxonomy" id="42322"/>
    <lineage>
        <taxon>Bacteria</taxon>
        <taxon>Bacillati</taxon>
        <taxon>Bacillota</taxon>
        <taxon>Clostridia</taxon>
        <taxon>Eubacteriales</taxon>
        <taxon>Eubacteriaceae</taxon>
        <taxon>Eubacterium</taxon>
    </lineage>
</organism>
<dbReference type="RefSeq" id="WP_078787101.1">
    <property type="nucleotide sequence ID" value="NZ_FMTO01000006.1"/>
</dbReference>
<gene>
    <name evidence="9" type="ORF">SAMN02745110_01256</name>
</gene>
<dbReference type="PANTHER" id="PTHR30518:SF2">
    <property type="entry name" value="ENDOLYTIC MUREIN TRANSGLYCOSYLASE"/>
    <property type="match status" value="1"/>
</dbReference>
<keyword evidence="1" id="KW-1003">Cell membrane</keyword>
<proteinExistence type="predicted"/>
<feature type="compositionally biased region" description="Basic and acidic residues" evidence="7">
    <location>
        <begin position="143"/>
        <end position="153"/>
    </location>
</feature>
<dbReference type="GO" id="GO:0071555">
    <property type="term" value="P:cell wall organization"/>
    <property type="evidence" value="ECO:0007669"/>
    <property type="project" value="UniProtKB-KW"/>
</dbReference>
<feature type="transmembrane region" description="Helical" evidence="8">
    <location>
        <begin position="21"/>
        <end position="44"/>
    </location>
</feature>
<reference evidence="9 10" key="1">
    <citation type="submission" date="2017-02" db="EMBL/GenBank/DDBJ databases">
        <authorList>
            <person name="Peterson S.W."/>
        </authorList>
    </citation>
    <scope>NUCLEOTIDE SEQUENCE [LARGE SCALE GENOMIC DNA]</scope>
    <source>
        <strain evidence="9 10">ATCC 17233</strain>
    </source>
</reference>
<keyword evidence="4 8" id="KW-0472">Membrane</keyword>
<accession>A0A1T4MK81</accession>
<dbReference type="GO" id="GO:0016829">
    <property type="term" value="F:lyase activity"/>
    <property type="evidence" value="ECO:0007669"/>
    <property type="project" value="UniProtKB-KW"/>
</dbReference>
<keyword evidence="3 8" id="KW-1133">Transmembrane helix</keyword>
<feature type="compositionally biased region" description="Acidic residues" evidence="7">
    <location>
        <begin position="171"/>
        <end position="209"/>
    </location>
</feature>
<dbReference type="Pfam" id="PF02618">
    <property type="entry name" value="YceG"/>
    <property type="match status" value="1"/>
</dbReference>
<dbReference type="OrthoDB" id="2057789at2"/>
<evidence type="ECO:0000256" key="7">
    <source>
        <dbReference type="SAM" id="MobiDB-lite"/>
    </source>
</evidence>
<dbReference type="EMBL" id="FUXA01000007">
    <property type="protein sequence ID" value="SJZ67164.1"/>
    <property type="molecule type" value="Genomic_DNA"/>
</dbReference>
<dbReference type="Proteomes" id="UP000189857">
    <property type="component" value="Unassembled WGS sequence"/>
</dbReference>